<dbReference type="Gene3D" id="1.25.10.10">
    <property type="entry name" value="Leucine-rich Repeat Variant"/>
    <property type="match status" value="1"/>
</dbReference>
<dbReference type="InterPro" id="IPR016024">
    <property type="entry name" value="ARM-type_fold"/>
</dbReference>
<dbReference type="Pfam" id="PF00514">
    <property type="entry name" value="Arm"/>
    <property type="match status" value="5"/>
</dbReference>
<keyword evidence="6" id="KW-1185">Reference proteome</keyword>
<dbReference type="InterPro" id="IPR011989">
    <property type="entry name" value="ARM-like"/>
</dbReference>
<evidence type="ECO:0000313" key="5">
    <source>
        <dbReference type="EMBL" id="EDW03175.1"/>
    </source>
</evidence>
<gene>
    <name evidence="5" type="primary">Dgri\GH11093</name>
    <name evidence="5" type="ORF">Dgri_GH11093</name>
</gene>
<feature type="repeat" description="ARM" evidence="4">
    <location>
        <begin position="224"/>
        <end position="266"/>
    </location>
</feature>
<accession>B4JCT6</accession>
<dbReference type="Pfam" id="PF16186">
    <property type="entry name" value="Arm_3"/>
    <property type="match status" value="1"/>
</dbReference>
<dbReference type="GO" id="GO:0015031">
    <property type="term" value="P:protein transport"/>
    <property type="evidence" value="ECO:0007669"/>
    <property type="project" value="UniProtKB-KW"/>
</dbReference>
<evidence type="ECO:0000256" key="4">
    <source>
        <dbReference type="PROSITE-ProRule" id="PRU00259"/>
    </source>
</evidence>
<dbReference type="InterPro" id="IPR032413">
    <property type="entry name" value="Arm_3"/>
</dbReference>
<dbReference type="EMBL" id="CH916368">
    <property type="protein sequence ID" value="EDW03175.1"/>
    <property type="molecule type" value="Genomic_DNA"/>
</dbReference>
<dbReference type="PANTHER" id="PTHR23316">
    <property type="entry name" value="IMPORTIN ALPHA"/>
    <property type="match status" value="1"/>
</dbReference>
<dbReference type="InterPro" id="IPR000225">
    <property type="entry name" value="Armadillo"/>
</dbReference>
<dbReference type="PhylomeDB" id="B4JCT6"/>
<evidence type="ECO:0000256" key="3">
    <source>
        <dbReference type="ARBA" id="ARBA00022927"/>
    </source>
</evidence>
<dbReference type="PROSITE" id="PS50176">
    <property type="entry name" value="ARM_REPEAT"/>
    <property type="match status" value="4"/>
</dbReference>
<feature type="repeat" description="ARM" evidence="4">
    <location>
        <begin position="54"/>
        <end position="83"/>
    </location>
</feature>
<dbReference type="SUPFAM" id="SSF48371">
    <property type="entry name" value="ARM repeat"/>
    <property type="match status" value="1"/>
</dbReference>
<dbReference type="eggNOG" id="KOG0166">
    <property type="taxonomic scope" value="Eukaryota"/>
</dbReference>
<dbReference type="STRING" id="7222.B4JCT6"/>
<dbReference type="SMART" id="SM00185">
    <property type="entry name" value="ARM"/>
    <property type="match status" value="6"/>
</dbReference>
<evidence type="ECO:0000313" key="6">
    <source>
        <dbReference type="Proteomes" id="UP000001070"/>
    </source>
</evidence>
<feature type="repeat" description="ARM" evidence="4">
    <location>
        <begin position="97"/>
        <end position="125"/>
    </location>
</feature>
<comment type="similarity">
    <text evidence="1">Belongs to the importin alpha family.</text>
</comment>
<evidence type="ECO:0000256" key="1">
    <source>
        <dbReference type="ARBA" id="ARBA00010394"/>
    </source>
</evidence>
<proteinExistence type="inferred from homology"/>
<keyword evidence="2" id="KW-0813">Transport</keyword>
<dbReference type="KEGG" id="dgr:6562044"/>
<keyword evidence="3" id="KW-0653">Protein transport</keyword>
<dbReference type="SMR" id="B4JCT6"/>
<sequence>MTNRNEETAVQLSIDQIVVAVNSEDPEQQFLGMQEARKMVSGGDIPIDLMIGRGIVPTFIQFLQHNDNNRLQFEAAWALTNITSGTTEQTHYVIQMNAVPHFITLLQSPYMDLVEQAVWALSNIAGDGAAARDIVIQHNVIDGILPLISNETPLSLLRKIVWLMSNLCRNNIPSPPFGQVRRLLPVFSQMLLSQDIPILIDACSSLVNVADAENNGIQAVIDAEAVPRLVHLLQSSDFRIIALALHIIGNIAFGTDQQTDSLISAGGLTKLGLLLQHSNGHIVQETAWIISNITAGSQTQIQAVIDAGIFQQIRHLLEKGNVKAQKNAAWTVTNTILSGTSEQVLNLIENQKIIKPYIDLLEINTYPAIINVVLLGLEKLFRFSEQICGTENLCLMVEDLSGLDKLKALLFHEKEYIKRIAYIIIYIYFKTT</sequence>
<dbReference type="GO" id="GO:0009653">
    <property type="term" value="P:anatomical structure morphogenesis"/>
    <property type="evidence" value="ECO:0007669"/>
    <property type="project" value="UniProtKB-ARBA"/>
</dbReference>
<organism evidence="6">
    <name type="scientific">Drosophila grimshawi</name>
    <name type="common">Hawaiian fruit fly</name>
    <name type="synonym">Idiomyia grimshawi</name>
    <dbReference type="NCBI Taxonomy" id="7222"/>
    <lineage>
        <taxon>Eukaryota</taxon>
        <taxon>Metazoa</taxon>
        <taxon>Ecdysozoa</taxon>
        <taxon>Arthropoda</taxon>
        <taxon>Hexapoda</taxon>
        <taxon>Insecta</taxon>
        <taxon>Pterygota</taxon>
        <taxon>Neoptera</taxon>
        <taxon>Endopterygota</taxon>
        <taxon>Diptera</taxon>
        <taxon>Brachycera</taxon>
        <taxon>Muscomorpha</taxon>
        <taxon>Ephydroidea</taxon>
        <taxon>Drosophilidae</taxon>
        <taxon>Drosophila</taxon>
        <taxon>Hawaiian Drosophila</taxon>
    </lineage>
</organism>
<evidence type="ECO:0000256" key="2">
    <source>
        <dbReference type="ARBA" id="ARBA00022448"/>
    </source>
</evidence>
<dbReference type="AlphaFoldDB" id="B4JCT6"/>
<dbReference type="HOGENOM" id="CLU_018084_6_0_1"/>
<feature type="repeat" description="ARM" evidence="4">
    <location>
        <begin position="266"/>
        <end position="308"/>
    </location>
</feature>
<name>B4JCT6_DROGR</name>
<dbReference type="OrthoDB" id="29145at2759"/>
<dbReference type="OMA" id="AWIISNI"/>
<dbReference type="InParanoid" id="B4JCT6"/>
<protein>
    <submittedName>
        <fullName evidence="5">GH11093</fullName>
    </submittedName>
</protein>
<dbReference type="Proteomes" id="UP000001070">
    <property type="component" value="Unassembled WGS sequence"/>
</dbReference>
<reference evidence="5 6" key="1">
    <citation type="journal article" date="2007" name="Nature">
        <title>Evolution of genes and genomes on the Drosophila phylogeny.</title>
        <authorList>
            <consortium name="Drosophila 12 Genomes Consortium"/>
            <person name="Clark A.G."/>
            <person name="Eisen M.B."/>
            <person name="Smith D.R."/>
            <person name="Bergman C.M."/>
            <person name="Oliver B."/>
            <person name="Markow T.A."/>
            <person name="Kaufman T.C."/>
            <person name="Kellis M."/>
            <person name="Gelbart W."/>
            <person name="Iyer V.N."/>
            <person name="Pollard D.A."/>
            <person name="Sackton T.B."/>
            <person name="Larracuente A.M."/>
            <person name="Singh N.D."/>
            <person name="Abad J.P."/>
            <person name="Abt D.N."/>
            <person name="Adryan B."/>
            <person name="Aguade M."/>
            <person name="Akashi H."/>
            <person name="Anderson W.W."/>
            <person name="Aquadro C.F."/>
            <person name="Ardell D.H."/>
            <person name="Arguello R."/>
            <person name="Artieri C.G."/>
            <person name="Barbash D.A."/>
            <person name="Barker D."/>
            <person name="Barsanti P."/>
            <person name="Batterham P."/>
            <person name="Batzoglou S."/>
            <person name="Begun D."/>
            <person name="Bhutkar A."/>
            <person name="Blanco E."/>
            <person name="Bosak S.A."/>
            <person name="Bradley R.K."/>
            <person name="Brand A.D."/>
            <person name="Brent M.R."/>
            <person name="Brooks A.N."/>
            <person name="Brown R.H."/>
            <person name="Butlin R.K."/>
            <person name="Caggese C."/>
            <person name="Calvi B.R."/>
            <person name="Bernardo de Carvalho A."/>
            <person name="Caspi A."/>
            <person name="Castrezana S."/>
            <person name="Celniker S.E."/>
            <person name="Chang J.L."/>
            <person name="Chapple C."/>
            <person name="Chatterji S."/>
            <person name="Chinwalla A."/>
            <person name="Civetta A."/>
            <person name="Clifton S.W."/>
            <person name="Comeron J.M."/>
            <person name="Costello J.C."/>
            <person name="Coyne J.A."/>
            <person name="Daub J."/>
            <person name="David R.G."/>
            <person name="Delcher A.L."/>
            <person name="Delehaunty K."/>
            <person name="Do C.B."/>
            <person name="Ebling H."/>
            <person name="Edwards K."/>
            <person name="Eickbush T."/>
            <person name="Evans J.D."/>
            <person name="Filipski A."/>
            <person name="Findeiss S."/>
            <person name="Freyhult E."/>
            <person name="Fulton L."/>
            <person name="Fulton R."/>
            <person name="Garcia A.C."/>
            <person name="Gardiner A."/>
            <person name="Garfield D.A."/>
            <person name="Garvin B.E."/>
            <person name="Gibson G."/>
            <person name="Gilbert D."/>
            <person name="Gnerre S."/>
            <person name="Godfrey J."/>
            <person name="Good R."/>
            <person name="Gotea V."/>
            <person name="Gravely B."/>
            <person name="Greenberg A.J."/>
            <person name="Griffiths-Jones S."/>
            <person name="Gross S."/>
            <person name="Guigo R."/>
            <person name="Gustafson E.A."/>
            <person name="Haerty W."/>
            <person name="Hahn M.W."/>
            <person name="Halligan D.L."/>
            <person name="Halpern A.L."/>
            <person name="Halter G.M."/>
            <person name="Han M.V."/>
            <person name="Heger A."/>
            <person name="Hillier L."/>
            <person name="Hinrichs A.S."/>
            <person name="Holmes I."/>
            <person name="Hoskins R.A."/>
            <person name="Hubisz M.J."/>
            <person name="Hultmark D."/>
            <person name="Huntley M.A."/>
            <person name="Jaffe D.B."/>
            <person name="Jagadeeshan S."/>
            <person name="Jeck W.R."/>
            <person name="Johnson J."/>
            <person name="Jones C.D."/>
            <person name="Jordan W.C."/>
            <person name="Karpen G.H."/>
            <person name="Kataoka E."/>
            <person name="Keightley P.D."/>
            <person name="Kheradpour P."/>
            <person name="Kirkness E.F."/>
            <person name="Koerich L.B."/>
            <person name="Kristiansen K."/>
            <person name="Kudrna D."/>
            <person name="Kulathinal R.J."/>
            <person name="Kumar S."/>
            <person name="Kwok R."/>
            <person name="Lander E."/>
            <person name="Langley C.H."/>
            <person name="Lapoint R."/>
            <person name="Lazzaro B.P."/>
            <person name="Lee S.J."/>
            <person name="Levesque L."/>
            <person name="Li R."/>
            <person name="Lin C.F."/>
            <person name="Lin M.F."/>
            <person name="Lindblad-Toh K."/>
            <person name="Llopart A."/>
            <person name="Long M."/>
            <person name="Low L."/>
            <person name="Lozovsky E."/>
            <person name="Lu J."/>
            <person name="Luo M."/>
            <person name="Machado C.A."/>
            <person name="Makalowski W."/>
            <person name="Marzo M."/>
            <person name="Matsuda M."/>
            <person name="Matzkin L."/>
            <person name="McAllister B."/>
            <person name="McBride C.S."/>
            <person name="McKernan B."/>
            <person name="McKernan K."/>
            <person name="Mendez-Lago M."/>
            <person name="Minx P."/>
            <person name="Mollenhauer M.U."/>
            <person name="Montooth K."/>
            <person name="Mount S.M."/>
            <person name="Mu X."/>
            <person name="Myers E."/>
            <person name="Negre B."/>
            <person name="Newfeld S."/>
            <person name="Nielsen R."/>
            <person name="Noor M.A."/>
            <person name="O'Grady P."/>
            <person name="Pachter L."/>
            <person name="Papaceit M."/>
            <person name="Parisi M.J."/>
            <person name="Parisi M."/>
            <person name="Parts L."/>
            <person name="Pedersen J.S."/>
            <person name="Pesole G."/>
            <person name="Phillippy A.M."/>
            <person name="Ponting C.P."/>
            <person name="Pop M."/>
            <person name="Porcelli D."/>
            <person name="Powell J.R."/>
            <person name="Prohaska S."/>
            <person name="Pruitt K."/>
            <person name="Puig M."/>
            <person name="Quesneville H."/>
            <person name="Ram K.R."/>
            <person name="Rand D."/>
            <person name="Rasmussen M.D."/>
            <person name="Reed L.K."/>
            <person name="Reenan R."/>
            <person name="Reily A."/>
            <person name="Remington K.A."/>
            <person name="Rieger T.T."/>
            <person name="Ritchie M.G."/>
            <person name="Robin C."/>
            <person name="Rogers Y.H."/>
            <person name="Rohde C."/>
            <person name="Rozas J."/>
            <person name="Rubenfield M.J."/>
            <person name="Ruiz A."/>
            <person name="Russo S."/>
            <person name="Salzberg S.L."/>
            <person name="Sanchez-Gracia A."/>
            <person name="Saranga D.J."/>
            <person name="Sato H."/>
            <person name="Schaeffer S.W."/>
            <person name="Schatz M.C."/>
            <person name="Schlenke T."/>
            <person name="Schwartz R."/>
            <person name="Segarra C."/>
            <person name="Singh R.S."/>
            <person name="Sirot L."/>
            <person name="Sirota M."/>
            <person name="Sisneros N.B."/>
            <person name="Smith C.D."/>
            <person name="Smith T.F."/>
            <person name="Spieth J."/>
            <person name="Stage D.E."/>
            <person name="Stark A."/>
            <person name="Stephan W."/>
            <person name="Strausberg R.L."/>
            <person name="Strempel S."/>
            <person name="Sturgill D."/>
            <person name="Sutton G."/>
            <person name="Sutton G.G."/>
            <person name="Tao W."/>
            <person name="Teichmann S."/>
            <person name="Tobari Y.N."/>
            <person name="Tomimura Y."/>
            <person name="Tsolas J.M."/>
            <person name="Valente V.L."/>
            <person name="Venter E."/>
            <person name="Venter J.C."/>
            <person name="Vicario S."/>
            <person name="Vieira F.G."/>
            <person name="Vilella A.J."/>
            <person name="Villasante A."/>
            <person name="Walenz B."/>
            <person name="Wang J."/>
            <person name="Wasserman M."/>
            <person name="Watts T."/>
            <person name="Wilson D."/>
            <person name="Wilson R.K."/>
            <person name="Wing R.A."/>
            <person name="Wolfner M.F."/>
            <person name="Wong A."/>
            <person name="Wong G.K."/>
            <person name="Wu C.I."/>
            <person name="Wu G."/>
            <person name="Yamamoto D."/>
            <person name="Yang H.P."/>
            <person name="Yang S.P."/>
            <person name="Yorke J.A."/>
            <person name="Yoshida K."/>
            <person name="Zdobnov E."/>
            <person name="Zhang P."/>
            <person name="Zhang Y."/>
            <person name="Zimin A.V."/>
            <person name="Baldwin J."/>
            <person name="Abdouelleil A."/>
            <person name="Abdulkadir J."/>
            <person name="Abebe A."/>
            <person name="Abera B."/>
            <person name="Abreu J."/>
            <person name="Acer S.C."/>
            <person name="Aftuck L."/>
            <person name="Alexander A."/>
            <person name="An P."/>
            <person name="Anderson E."/>
            <person name="Anderson S."/>
            <person name="Arachi H."/>
            <person name="Azer M."/>
            <person name="Bachantsang P."/>
            <person name="Barry A."/>
            <person name="Bayul T."/>
            <person name="Berlin A."/>
            <person name="Bessette D."/>
            <person name="Bloom T."/>
            <person name="Blye J."/>
            <person name="Boguslavskiy L."/>
            <person name="Bonnet C."/>
            <person name="Boukhgalter B."/>
            <person name="Bourzgui I."/>
            <person name="Brown A."/>
            <person name="Cahill P."/>
            <person name="Channer S."/>
            <person name="Cheshatsang Y."/>
            <person name="Chuda L."/>
            <person name="Citroen M."/>
            <person name="Collymore A."/>
            <person name="Cooke P."/>
            <person name="Costello M."/>
            <person name="D'Aco K."/>
            <person name="Daza R."/>
            <person name="De Haan G."/>
            <person name="DeGray S."/>
            <person name="DeMaso C."/>
            <person name="Dhargay N."/>
            <person name="Dooley K."/>
            <person name="Dooley E."/>
            <person name="Doricent M."/>
            <person name="Dorje P."/>
            <person name="Dorjee K."/>
            <person name="Dupes A."/>
            <person name="Elong R."/>
            <person name="Falk J."/>
            <person name="Farina A."/>
            <person name="Faro S."/>
            <person name="Ferguson D."/>
            <person name="Fisher S."/>
            <person name="Foley C.D."/>
            <person name="Franke A."/>
            <person name="Friedrich D."/>
            <person name="Gadbois L."/>
            <person name="Gearin G."/>
            <person name="Gearin C.R."/>
            <person name="Giannoukos G."/>
            <person name="Goode T."/>
            <person name="Graham J."/>
            <person name="Grandbois E."/>
            <person name="Grewal S."/>
            <person name="Gyaltsen K."/>
            <person name="Hafez N."/>
            <person name="Hagos B."/>
            <person name="Hall J."/>
            <person name="Henson C."/>
            <person name="Hollinger A."/>
            <person name="Honan T."/>
            <person name="Huard M.D."/>
            <person name="Hughes L."/>
            <person name="Hurhula B."/>
            <person name="Husby M.E."/>
            <person name="Kamat A."/>
            <person name="Kanga B."/>
            <person name="Kashin S."/>
            <person name="Khazanovich D."/>
            <person name="Kisner P."/>
            <person name="Lance K."/>
            <person name="Lara M."/>
            <person name="Lee W."/>
            <person name="Lennon N."/>
            <person name="Letendre F."/>
            <person name="LeVine R."/>
            <person name="Lipovsky A."/>
            <person name="Liu X."/>
            <person name="Liu J."/>
            <person name="Liu S."/>
            <person name="Lokyitsang T."/>
            <person name="Lokyitsang Y."/>
            <person name="Lubonja R."/>
            <person name="Lui A."/>
            <person name="MacDonald P."/>
            <person name="Magnisalis V."/>
            <person name="Maru K."/>
            <person name="Matthews C."/>
            <person name="McCusker W."/>
            <person name="McDonough S."/>
            <person name="Mehta T."/>
            <person name="Meldrim J."/>
            <person name="Meneus L."/>
            <person name="Mihai O."/>
            <person name="Mihalev A."/>
            <person name="Mihova T."/>
            <person name="Mittelman R."/>
            <person name="Mlenga V."/>
            <person name="Montmayeur A."/>
            <person name="Mulrain L."/>
            <person name="Navidi A."/>
            <person name="Naylor J."/>
            <person name="Negash T."/>
            <person name="Nguyen T."/>
            <person name="Nguyen N."/>
            <person name="Nicol R."/>
            <person name="Norbu C."/>
            <person name="Norbu N."/>
            <person name="Novod N."/>
            <person name="O'Neill B."/>
            <person name="Osman S."/>
            <person name="Markiewicz E."/>
            <person name="Oyono O.L."/>
            <person name="Patti C."/>
            <person name="Phunkhang P."/>
            <person name="Pierre F."/>
            <person name="Priest M."/>
            <person name="Raghuraman S."/>
            <person name="Rege F."/>
            <person name="Reyes R."/>
            <person name="Rise C."/>
            <person name="Rogov P."/>
            <person name="Ross K."/>
            <person name="Ryan E."/>
            <person name="Settipalli S."/>
            <person name="Shea T."/>
            <person name="Sherpa N."/>
            <person name="Shi L."/>
            <person name="Shih D."/>
            <person name="Sparrow T."/>
            <person name="Spaulding J."/>
            <person name="Stalker J."/>
            <person name="Stange-Thomann N."/>
            <person name="Stavropoulos S."/>
            <person name="Stone C."/>
            <person name="Strader C."/>
            <person name="Tesfaye S."/>
            <person name="Thomson T."/>
            <person name="Thoulutsang Y."/>
            <person name="Thoulutsang D."/>
            <person name="Topham K."/>
            <person name="Topping I."/>
            <person name="Tsamla T."/>
            <person name="Vassiliev H."/>
            <person name="Vo A."/>
            <person name="Wangchuk T."/>
            <person name="Wangdi T."/>
            <person name="Weiand M."/>
            <person name="Wilkinson J."/>
            <person name="Wilson A."/>
            <person name="Yadav S."/>
            <person name="Young G."/>
            <person name="Yu Q."/>
            <person name="Zembek L."/>
            <person name="Zhong D."/>
            <person name="Zimmer A."/>
            <person name="Zwirko Z."/>
            <person name="Jaffe D.B."/>
            <person name="Alvarez P."/>
            <person name="Brockman W."/>
            <person name="Butler J."/>
            <person name="Chin C."/>
            <person name="Gnerre S."/>
            <person name="Grabherr M."/>
            <person name="Kleber M."/>
            <person name="Mauceli E."/>
            <person name="MacCallum I."/>
        </authorList>
    </citation>
    <scope>NUCLEOTIDE SEQUENCE [LARGE SCALE GENOMIC DNA]</scope>
    <source>
        <strain evidence="6">Tucson 15287-2541.00</strain>
    </source>
</reference>